<feature type="repeat" description="Filamin" evidence="3">
    <location>
        <begin position="98"/>
        <end position="267"/>
    </location>
</feature>
<dbReference type="AlphaFoldDB" id="A0A7R9NUT7"/>
<dbReference type="SUPFAM" id="SSF81296">
    <property type="entry name" value="E set domains"/>
    <property type="match status" value="2"/>
</dbReference>
<dbReference type="InterPro" id="IPR014756">
    <property type="entry name" value="Ig_E-set"/>
</dbReference>
<reference evidence="5" key="1">
    <citation type="submission" date="2020-11" db="EMBL/GenBank/DDBJ databases">
        <authorList>
            <person name="Tran Van P."/>
        </authorList>
    </citation>
    <scope>NUCLEOTIDE SEQUENCE</scope>
</reference>
<dbReference type="PROSITE" id="PS50194">
    <property type="entry name" value="FILAMIN_REPEAT"/>
    <property type="match status" value="1"/>
</dbReference>
<dbReference type="PANTHER" id="PTHR38537">
    <property type="entry name" value="JITTERBUG, ISOFORM N"/>
    <property type="match status" value="1"/>
</dbReference>
<proteinExistence type="inferred from homology"/>
<feature type="compositionally biased region" description="Basic and acidic residues" evidence="4">
    <location>
        <begin position="161"/>
        <end position="172"/>
    </location>
</feature>
<dbReference type="SMART" id="SM00557">
    <property type="entry name" value="IG_FLMN"/>
    <property type="match status" value="1"/>
</dbReference>
<comment type="similarity">
    <text evidence="1">Belongs to the filamin family.</text>
</comment>
<evidence type="ECO:0000256" key="1">
    <source>
        <dbReference type="ARBA" id="ARBA00009238"/>
    </source>
</evidence>
<dbReference type="PANTHER" id="PTHR38537:SF8">
    <property type="entry name" value="FILAMIN-A"/>
    <property type="match status" value="1"/>
</dbReference>
<dbReference type="GO" id="GO:0051015">
    <property type="term" value="F:actin filament binding"/>
    <property type="evidence" value="ECO:0007669"/>
    <property type="project" value="InterPro"/>
</dbReference>
<organism evidence="5">
    <name type="scientific">Timema tahoe</name>
    <dbReference type="NCBI Taxonomy" id="61484"/>
    <lineage>
        <taxon>Eukaryota</taxon>
        <taxon>Metazoa</taxon>
        <taxon>Ecdysozoa</taxon>
        <taxon>Arthropoda</taxon>
        <taxon>Hexapoda</taxon>
        <taxon>Insecta</taxon>
        <taxon>Pterygota</taxon>
        <taxon>Neoptera</taxon>
        <taxon>Polyneoptera</taxon>
        <taxon>Phasmatodea</taxon>
        <taxon>Timematodea</taxon>
        <taxon>Timematoidea</taxon>
        <taxon>Timematidae</taxon>
        <taxon>Timema</taxon>
    </lineage>
</organism>
<accession>A0A7R9NUT7</accession>
<keyword evidence="2" id="KW-0677">Repeat</keyword>
<dbReference type="InterPro" id="IPR013783">
    <property type="entry name" value="Ig-like_fold"/>
</dbReference>
<dbReference type="EMBL" id="OE001596">
    <property type="protein sequence ID" value="CAD7457191.1"/>
    <property type="molecule type" value="Genomic_DNA"/>
</dbReference>
<feature type="region of interest" description="Disordered" evidence="4">
    <location>
        <begin position="147"/>
        <end position="172"/>
    </location>
</feature>
<evidence type="ECO:0000256" key="2">
    <source>
        <dbReference type="ARBA" id="ARBA00022737"/>
    </source>
</evidence>
<dbReference type="Gene3D" id="2.60.40.10">
    <property type="entry name" value="Immunoglobulins"/>
    <property type="match status" value="3"/>
</dbReference>
<evidence type="ECO:0000256" key="4">
    <source>
        <dbReference type="SAM" id="MobiDB-lite"/>
    </source>
</evidence>
<dbReference type="GO" id="GO:0030036">
    <property type="term" value="P:actin cytoskeleton organization"/>
    <property type="evidence" value="ECO:0007669"/>
    <property type="project" value="InterPro"/>
</dbReference>
<dbReference type="InterPro" id="IPR017868">
    <property type="entry name" value="Filamin/ABP280_repeat-like"/>
</dbReference>
<protein>
    <submittedName>
        <fullName evidence="5">Uncharacterized protein</fullName>
    </submittedName>
</protein>
<sequence>MLPLRLHLIPLAVRLATVKEKGWGERARTQKTNESGPSLLDKDHRGSSEPCRVIGGGRDVPIFARSIKWWCILFDSVVEAEAYLVFAVLIVPFQLKVRPHIEPNKVTVEGVGVSGKGIPASIPAEFTIDTNQAGYGDLDINVKYSSSERGRRGTPKQRKITTQEKEGWDSEKVEEELRSIEKDPEQMFLQHTDVSGIYRIQDIQLEHVKDKITAYEGPDGYPRKVKLTDNGDSTFKASYIPDDCGRYKVSVKYGGKEVPHSPFQVQAVATGSADKCKITEGIQQTLTSGEEYCITVNTKNAGYGAVTCRIRSTSGRLEPPLNENDKSLITLGHSCWDGRGSILAGFTGVGFPVQGRQSGSSSCTAAIRNGLIFACLAALLHVEYDRPVSWDNLQRNFLGDANNCCFTSCILSSIILGRHQYVDPPSFPLSPASSPSSKWRPWLVVYANQIYSDTPSDIVRKNRSLSTDAQ</sequence>
<gene>
    <name evidence="5" type="ORF">TTEB3V08_LOCUS5196</name>
</gene>
<feature type="region of interest" description="Disordered" evidence="4">
    <location>
        <begin position="24"/>
        <end position="47"/>
    </location>
</feature>
<name>A0A7R9NUT7_9NEOP</name>
<evidence type="ECO:0000256" key="3">
    <source>
        <dbReference type="PROSITE-ProRule" id="PRU00087"/>
    </source>
</evidence>
<evidence type="ECO:0000313" key="5">
    <source>
        <dbReference type="EMBL" id="CAD7457191.1"/>
    </source>
</evidence>
<dbReference type="InterPro" id="IPR044801">
    <property type="entry name" value="Filamin"/>
</dbReference>
<dbReference type="InterPro" id="IPR001298">
    <property type="entry name" value="Filamin/ABP280_rpt"/>
</dbReference>
<dbReference type="Pfam" id="PF00630">
    <property type="entry name" value="Filamin"/>
    <property type="match status" value="1"/>
</dbReference>